<evidence type="ECO:0000256" key="1">
    <source>
        <dbReference type="SAM" id="MobiDB-lite"/>
    </source>
</evidence>
<accession>A0A9N7UG95</accession>
<proteinExistence type="predicted"/>
<sequence>MAGHSQKSLIWTGSATAEVRGRRVRGRAFYATRRARVAEAGQRTAGGVALSGHWSARRSASFHPTWSRGSDRLGGRFVGGPRSPGWQGSVKPREKVSIEEEDADRPLLPVVVVVIKLRLLSRFSPACRLASTHRGSEAIRVVVDTSARQRVKWELFTGR</sequence>
<keyword evidence="3" id="KW-1185">Reference proteome</keyword>
<dbReference type="EMBL" id="CADEAL010001163">
    <property type="protein sequence ID" value="CAB1429719.1"/>
    <property type="molecule type" value="Genomic_DNA"/>
</dbReference>
<comment type="caution">
    <text evidence="2">The sequence shown here is derived from an EMBL/GenBank/DDBJ whole genome shotgun (WGS) entry which is preliminary data.</text>
</comment>
<dbReference type="AlphaFoldDB" id="A0A9N7UG95"/>
<evidence type="ECO:0000313" key="2">
    <source>
        <dbReference type="EMBL" id="CAB1429719.1"/>
    </source>
</evidence>
<feature type="region of interest" description="Disordered" evidence="1">
    <location>
        <begin position="73"/>
        <end position="92"/>
    </location>
</feature>
<protein>
    <submittedName>
        <fullName evidence="2">Uncharacterized protein</fullName>
    </submittedName>
</protein>
<name>A0A9N7UG95_PLEPL</name>
<dbReference type="Proteomes" id="UP001153269">
    <property type="component" value="Unassembled WGS sequence"/>
</dbReference>
<evidence type="ECO:0000313" key="3">
    <source>
        <dbReference type="Proteomes" id="UP001153269"/>
    </source>
</evidence>
<gene>
    <name evidence="2" type="ORF">PLEPLA_LOCUS17699</name>
</gene>
<reference evidence="2" key="1">
    <citation type="submission" date="2020-03" db="EMBL/GenBank/DDBJ databases">
        <authorList>
            <person name="Weist P."/>
        </authorList>
    </citation>
    <scope>NUCLEOTIDE SEQUENCE</scope>
</reference>
<organism evidence="2 3">
    <name type="scientific">Pleuronectes platessa</name>
    <name type="common">European plaice</name>
    <dbReference type="NCBI Taxonomy" id="8262"/>
    <lineage>
        <taxon>Eukaryota</taxon>
        <taxon>Metazoa</taxon>
        <taxon>Chordata</taxon>
        <taxon>Craniata</taxon>
        <taxon>Vertebrata</taxon>
        <taxon>Euteleostomi</taxon>
        <taxon>Actinopterygii</taxon>
        <taxon>Neopterygii</taxon>
        <taxon>Teleostei</taxon>
        <taxon>Neoteleostei</taxon>
        <taxon>Acanthomorphata</taxon>
        <taxon>Carangaria</taxon>
        <taxon>Pleuronectiformes</taxon>
        <taxon>Pleuronectoidei</taxon>
        <taxon>Pleuronectidae</taxon>
        <taxon>Pleuronectes</taxon>
    </lineage>
</organism>